<name>A0A2T4N4J6_AERVE</name>
<dbReference type="PROSITE" id="PS50983">
    <property type="entry name" value="FE_B12_PBP"/>
    <property type="match status" value="1"/>
</dbReference>
<dbReference type="InterPro" id="IPR002491">
    <property type="entry name" value="ABC_transptr_periplasmic_BD"/>
</dbReference>
<dbReference type="InterPro" id="IPR050902">
    <property type="entry name" value="ABC_Transporter_SBP"/>
</dbReference>
<dbReference type="Pfam" id="PF01497">
    <property type="entry name" value="Peripla_BP_2"/>
    <property type="match status" value="1"/>
</dbReference>
<dbReference type="Gene3D" id="3.40.50.1980">
    <property type="entry name" value="Nitrogenase molybdenum iron protein domain"/>
    <property type="match status" value="2"/>
</dbReference>
<dbReference type="EMBL" id="PZKL01000017">
    <property type="protein sequence ID" value="PTH81727.1"/>
    <property type="molecule type" value="Genomic_DNA"/>
</dbReference>
<dbReference type="SUPFAM" id="SSF53807">
    <property type="entry name" value="Helical backbone' metal receptor"/>
    <property type="match status" value="1"/>
</dbReference>
<keyword evidence="1" id="KW-0732">Signal</keyword>
<dbReference type="PANTHER" id="PTHR30535:SF34">
    <property type="entry name" value="MOLYBDATE-BINDING PROTEIN MOLA"/>
    <property type="match status" value="1"/>
</dbReference>
<evidence type="ECO:0000313" key="3">
    <source>
        <dbReference type="Proteomes" id="UP000241986"/>
    </source>
</evidence>
<feature type="chain" id="PRO_5035262103" evidence="1">
    <location>
        <begin position="25"/>
        <end position="373"/>
    </location>
</feature>
<reference evidence="2 3" key="1">
    <citation type="submission" date="2018-03" db="EMBL/GenBank/DDBJ databases">
        <title>Aeromonas veronii whole genome sequencing and analysis.</title>
        <authorList>
            <person name="Xie H."/>
            <person name="Liu T."/>
            <person name="Wang K."/>
        </authorList>
    </citation>
    <scope>NUCLEOTIDE SEQUENCE [LARGE SCALE GENOMIC DNA]</scope>
    <source>
        <strain evidence="2 3">XH.VA.1</strain>
    </source>
</reference>
<comment type="caution">
    <text evidence="2">The sequence shown here is derived from an EMBL/GenBank/DDBJ whole genome shotgun (WGS) entry which is preliminary data.</text>
</comment>
<organism evidence="2 3">
    <name type="scientific">Aeromonas veronii</name>
    <dbReference type="NCBI Taxonomy" id="654"/>
    <lineage>
        <taxon>Bacteria</taxon>
        <taxon>Pseudomonadati</taxon>
        <taxon>Pseudomonadota</taxon>
        <taxon>Gammaproteobacteria</taxon>
        <taxon>Aeromonadales</taxon>
        <taxon>Aeromonadaceae</taxon>
        <taxon>Aeromonas</taxon>
    </lineage>
</organism>
<dbReference type="RefSeq" id="WP_107683039.1">
    <property type="nucleotide sequence ID" value="NZ_CAWQUB010000001.1"/>
</dbReference>
<gene>
    <name evidence="2" type="ORF">DAA48_07855</name>
</gene>
<feature type="signal peptide" evidence="1">
    <location>
        <begin position="1"/>
        <end position="24"/>
    </location>
</feature>
<evidence type="ECO:0000256" key="1">
    <source>
        <dbReference type="SAM" id="SignalP"/>
    </source>
</evidence>
<protein>
    <submittedName>
        <fullName evidence="2">Iron ABC transporter substrate-binding protein</fullName>
    </submittedName>
</protein>
<evidence type="ECO:0000313" key="2">
    <source>
        <dbReference type="EMBL" id="PTH81727.1"/>
    </source>
</evidence>
<proteinExistence type="predicted"/>
<dbReference type="PANTHER" id="PTHR30535">
    <property type="entry name" value="VITAMIN B12-BINDING PROTEIN"/>
    <property type="match status" value="1"/>
</dbReference>
<accession>A0A2T4N4J6</accession>
<sequence>MFRHPLAKLLLLGQLALMSWMAQANPPVEVEDVMGRKVSLRLPASRIVLGFYPEDYLAVAGEGGADRLVGMSRGWFVKSRPAIWSLYVASLPQLAKVPDLGNVQDQSFSIEKTLAVKPDLLILAKWQYEALGPDLPRFEQAGIPVMVIDYNAQTLERHMESTLLLGKVTGQEARAQQMADEYKTKIDIITSRVANAKRQPPRVYIELGDKGPAEYSYTYGKDMWGAMALLAGGDNVAAPFVERWGPIHPEQLLASKPEVILMAGYESVSSAEAMQVGQDVSAETVRQRLQGFAARPGWSELPAVQQGRLYAVYHGATRSIMDAALIEFMAKALYPDLFQDLDPLATYQGFYQRYLPIRPQGTFMLGIKQGDAN</sequence>
<dbReference type="AlphaFoldDB" id="A0A2T4N4J6"/>
<dbReference type="Proteomes" id="UP000241986">
    <property type="component" value="Unassembled WGS sequence"/>
</dbReference>